<keyword evidence="4" id="KW-0378">Hydrolase</keyword>
<feature type="chain" id="PRO_5031442424" evidence="8">
    <location>
        <begin position="29"/>
        <end position="1171"/>
    </location>
</feature>
<keyword evidence="2 10" id="KW-0645">Protease</keyword>
<keyword evidence="5" id="KW-0720">Serine protease</keyword>
<evidence type="ECO:0000313" key="10">
    <source>
        <dbReference type="EMBL" id="NYF53544.1"/>
    </source>
</evidence>
<dbReference type="PROSITE" id="PS51695">
    <property type="entry name" value="SEDOLISIN"/>
    <property type="match status" value="1"/>
</dbReference>
<dbReference type="Proteomes" id="UP000534186">
    <property type="component" value="Unassembled WGS sequence"/>
</dbReference>
<dbReference type="CDD" id="cd11377">
    <property type="entry name" value="Pro-peptidase_S53"/>
    <property type="match status" value="1"/>
</dbReference>
<evidence type="ECO:0000256" key="1">
    <source>
        <dbReference type="ARBA" id="ARBA00001913"/>
    </source>
</evidence>
<dbReference type="SUPFAM" id="SSF54897">
    <property type="entry name" value="Protease propeptides/inhibitors"/>
    <property type="match status" value="1"/>
</dbReference>
<dbReference type="AlphaFoldDB" id="A0A7Y9NQ92"/>
<comment type="cofactor">
    <cofactor evidence="1">
        <name>Ca(2+)</name>
        <dbReference type="ChEBI" id="CHEBI:29108"/>
    </cofactor>
</comment>
<dbReference type="InterPro" id="IPR030400">
    <property type="entry name" value="Sedolisin_dom"/>
</dbReference>
<dbReference type="Gene3D" id="2.60.40.10">
    <property type="entry name" value="Immunoglobulins"/>
    <property type="match status" value="2"/>
</dbReference>
<dbReference type="Gene3D" id="3.40.50.200">
    <property type="entry name" value="Peptidase S8/S53 domain"/>
    <property type="match status" value="1"/>
</dbReference>
<dbReference type="InterPro" id="IPR032109">
    <property type="entry name" value="Big_3_5"/>
</dbReference>
<keyword evidence="6" id="KW-0106">Calcium</keyword>
<feature type="signal peptide" evidence="8">
    <location>
        <begin position="1"/>
        <end position="28"/>
    </location>
</feature>
<name>A0A7Y9NQ92_9BACT</name>
<keyword evidence="8" id="KW-0732">Signal</keyword>
<dbReference type="InterPro" id="IPR013783">
    <property type="entry name" value="Ig-like_fold"/>
</dbReference>
<evidence type="ECO:0000256" key="2">
    <source>
        <dbReference type="ARBA" id="ARBA00022670"/>
    </source>
</evidence>
<evidence type="ECO:0000313" key="11">
    <source>
        <dbReference type="Proteomes" id="UP000534186"/>
    </source>
</evidence>
<reference evidence="10 11" key="1">
    <citation type="submission" date="2020-07" db="EMBL/GenBank/DDBJ databases">
        <title>Genomic Encyclopedia of Type Strains, Phase IV (KMG-V): Genome sequencing to study the core and pangenomes of soil and plant-associated prokaryotes.</title>
        <authorList>
            <person name="Whitman W."/>
        </authorList>
    </citation>
    <scope>NUCLEOTIDE SEQUENCE [LARGE SCALE GENOMIC DNA]</scope>
    <source>
        <strain evidence="10 11">M8UP30</strain>
    </source>
</reference>
<evidence type="ECO:0000256" key="5">
    <source>
        <dbReference type="ARBA" id="ARBA00022825"/>
    </source>
</evidence>
<evidence type="ECO:0000259" key="9">
    <source>
        <dbReference type="PROSITE" id="PS51695"/>
    </source>
</evidence>
<dbReference type="PANTHER" id="PTHR14218:SF15">
    <property type="entry name" value="TRIPEPTIDYL-PEPTIDASE 1"/>
    <property type="match status" value="1"/>
</dbReference>
<dbReference type="PROSITE" id="PS00138">
    <property type="entry name" value="SUBTILASE_SER"/>
    <property type="match status" value="1"/>
</dbReference>
<protein>
    <submittedName>
        <fullName evidence="10">Subtilase family serine protease</fullName>
    </submittedName>
</protein>
<dbReference type="GO" id="GO:0046872">
    <property type="term" value="F:metal ion binding"/>
    <property type="evidence" value="ECO:0007669"/>
    <property type="project" value="UniProtKB-KW"/>
</dbReference>
<accession>A0A7Y9NQ92</accession>
<evidence type="ECO:0000256" key="4">
    <source>
        <dbReference type="ARBA" id="ARBA00022801"/>
    </source>
</evidence>
<dbReference type="InterPro" id="IPR036852">
    <property type="entry name" value="Peptidase_S8/S53_dom_sf"/>
</dbReference>
<evidence type="ECO:0000256" key="6">
    <source>
        <dbReference type="ARBA" id="ARBA00022837"/>
    </source>
</evidence>
<gene>
    <name evidence="10" type="ORF">HDF12_003943</name>
</gene>
<comment type="caution">
    <text evidence="10">The sequence shown here is derived from an EMBL/GenBank/DDBJ whole genome shotgun (WGS) entry which is preliminary data.</text>
</comment>
<dbReference type="InterPro" id="IPR015366">
    <property type="entry name" value="S53_propep"/>
</dbReference>
<keyword evidence="7" id="KW-0865">Zymogen</keyword>
<organism evidence="10 11">
    <name type="scientific">Tunturiibacter lichenicola</name>
    <dbReference type="NCBI Taxonomy" id="2051959"/>
    <lineage>
        <taxon>Bacteria</taxon>
        <taxon>Pseudomonadati</taxon>
        <taxon>Acidobacteriota</taxon>
        <taxon>Terriglobia</taxon>
        <taxon>Terriglobales</taxon>
        <taxon>Acidobacteriaceae</taxon>
        <taxon>Tunturiibacter</taxon>
    </lineage>
</organism>
<evidence type="ECO:0000256" key="3">
    <source>
        <dbReference type="ARBA" id="ARBA00022723"/>
    </source>
</evidence>
<dbReference type="InterPro" id="IPR023828">
    <property type="entry name" value="Peptidase_S8_Ser-AS"/>
</dbReference>
<feature type="domain" description="Peptidase S53" evidence="9">
    <location>
        <begin position="226"/>
        <end position="614"/>
    </location>
</feature>
<dbReference type="SUPFAM" id="SSF52743">
    <property type="entry name" value="Subtilisin-like"/>
    <property type="match status" value="1"/>
</dbReference>
<proteinExistence type="predicted"/>
<dbReference type="SMART" id="SM00944">
    <property type="entry name" value="Pro-kuma_activ"/>
    <property type="match status" value="1"/>
</dbReference>
<evidence type="ECO:0000256" key="8">
    <source>
        <dbReference type="SAM" id="SignalP"/>
    </source>
</evidence>
<evidence type="ECO:0000256" key="7">
    <source>
        <dbReference type="ARBA" id="ARBA00023145"/>
    </source>
</evidence>
<dbReference type="PANTHER" id="PTHR14218">
    <property type="entry name" value="PROTEASE S8 TRIPEPTIDYL PEPTIDASE I CLN2"/>
    <property type="match status" value="1"/>
</dbReference>
<dbReference type="GO" id="GO:0006508">
    <property type="term" value="P:proteolysis"/>
    <property type="evidence" value="ECO:0007669"/>
    <property type="project" value="UniProtKB-KW"/>
</dbReference>
<sequence>MHRNNRCRNVAKVMGLAICLVFGQAAKAQSRITDSIQNAERVAVKGSSPDRLISVSQDIGRLSSSQSLGRMVLLLAPTAAQDQAAADLIASQHDASSPLFHKWLSPAEFGQQFGVADTDSSQVSQWLQSQGLNVHHISQSRRFIVFSGNVAQVENAFSTQMHSYSYKNKTFISNSSDIQLPAALRNVVRGVVRLHSNPSSPAVLSGTKVHFKKVGGQFTFDDSSHGIAPADFAKIYNVQPLYNAGINGTGQTIAIVGRSNITIQDIRDFRNLLGLPANDPQVIINGNDPGITTDVDEATLDVTWSGAVAPMAKIDFVISQSNFADGVDVSAEYIVDNNLAPVMSTSYGSCETDLGPVENAFYFSLWQQAAAQGITSFVSAGDNGGAGCDAPAGGVYSSGILAVNGIASTPYNVAVGGTQFEDTNSHSKYWSATNDPTTGESALSYIPEMAWNESSNDPNSVLLYAGSGGVSSLYAKPNWQTGVGVPDDGARDLPDISLTASLHDGYLVCLNGNCGYGDYFFTFGGTSASSPAAAGVMALVNQKMGGQPQGMANYVFYRLAKVSGIFHDTTKGNNKVPDPNGQYTVGYDATSGYDLATGLGSMDVNALVNHWKSVASSGAGTALTLALGAGQKAAVVHGMPISFQATVACSANGTCSAPTGAVTLSAASSTAATVAVGSGELLPQVGSSEANILTSVVPGGSYNVSARYSGDGKYGPSTSNSVPVSISAEKSQTFVGSVGGGTFTTGPISVGYGLSWPVGIIVAGNSGYGFPSGQMTMTADGTPITTGGVYNYATGVFAPSTMTLNYGEKTITKAGLPTSQSSTIPYVLPSQMLGAGSHQLVASYPGDPSFGASQGSYTYTVSQAQGAILDFFPVGDTVANVPIQLVAQIGFTNGGFAPYGGVITVSDITSGKPVVLGKSKVDSTRYDGYWTTNVTVTTPGTRTLRLDYTGDSNVKGTSSTYYVPFTAIDPSSVNFSTDVITSFGGQPVTLTAAIGSNVSLHAATGTVTFYNGTTAIGSAKVPKSGTVVLVTRKLPAGNNSLTASYSGDAVLTPSVSSPILVAVADYILQVLPSSIKLKQGSSESVTLDLIPQGGFTNPVQLACSNLPKDVTCKFTKSTVTLDGINPASVSLTLKAGKSAEVINKAVPVIITATSVAGTTPKQSTLDLTIKK</sequence>
<keyword evidence="3" id="KW-0479">Metal-binding</keyword>
<dbReference type="CDD" id="cd04056">
    <property type="entry name" value="Peptidases_S53"/>
    <property type="match status" value="1"/>
</dbReference>
<dbReference type="Pfam" id="PF16640">
    <property type="entry name" value="Big_3_5"/>
    <property type="match status" value="2"/>
</dbReference>
<dbReference type="EMBL" id="JACCCV010000002">
    <property type="protein sequence ID" value="NYF53544.1"/>
    <property type="molecule type" value="Genomic_DNA"/>
</dbReference>
<dbReference type="GO" id="GO:0008240">
    <property type="term" value="F:tripeptidyl-peptidase activity"/>
    <property type="evidence" value="ECO:0007669"/>
    <property type="project" value="TreeGrafter"/>
</dbReference>
<dbReference type="GO" id="GO:0004252">
    <property type="term" value="F:serine-type endopeptidase activity"/>
    <property type="evidence" value="ECO:0007669"/>
    <property type="project" value="InterPro"/>
</dbReference>
<dbReference type="Pfam" id="PF09286">
    <property type="entry name" value="Pro-kuma_activ"/>
    <property type="match status" value="1"/>
</dbReference>
<dbReference type="InterPro" id="IPR050819">
    <property type="entry name" value="Tripeptidyl-peptidase_I"/>
</dbReference>